<feature type="transmembrane region" description="Helical" evidence="7">
    <location>
        <begin position="277"/>
        <end position="299"/>
    </location>
</feature>
<dbReference type="RefSeq" id="WP_121658161.1">
    <property type="nucleotide sequence ID" value="NZ_BMEK01000001.1"/>
</dbReference>
<feature type="transmembrane region" description="Helical" evidence="7">
    <location>
        <begin position="239"/>
        <end position="256"/>
    </location>
</feature>
<feature type="transmembrane region" description="Helical" evidence="7">
    <location>
        <begin position="365"/>
        <end position="384"/>
    </location>
</feature>
<dbReference type="InterPro" id="IPR036259">
    <property type="entry name" value="MFS_trans_sf"/>
</dbReference>
<keyword evidence="6 7" id="KW-0472">Membrane</keyword>
<evidence type="ECO:0000256" key="7">
    <source>
        <dbReference type="SAM" id="Phobius"/>
    </source>
</evidence>
<keyword evidence="10" id="KW-1185">Reference proteome</keyword>
<evidence type="ECO:0000256" key="1">
    <source>
        <dbReference type="ARBA" id="ARBA00004651"/>
    </source>
</evidence>
<organism evidence="9 10">
    <name type="scientific">Mycetocola zhadangensis</name>
    <dbReference type="NCBI Taxonomy" id="1164595"/>
    <lineage>
        <taxon>Bacteria</taxon>
        <taxon>Bacillati</taxon>
        <taxon>Actinomycetota</taxon>
        <taxon>Actinomycetes</taxon>
        <taxon>Micrococcales</taxon>
        <taxon>Microbacteriaceae</taxon>
        <taxon>Mycetocola</taxon>
    </lineage>
</organism>
<evidence type="ECO:0000256" key="2">
    <source>
        <dbReference type="ARBA" id="ARBA00022448"/>
    </source>
</evidence>
<evidence type="ECO:0000256" key="4">
    <source>
        <dbReference type="ARBA" id="ARBA00022692"/>
    </source>
</evidence>
<dbReference type="PANTHER" id="PTHR42718">
    <property type="entry name" value="MAJOR FACILITATOR SUPERFAMILY MULTIDRUG TRANSPORTER MFSC"/>
    <property type="match status" value="1"/>
</dbReference>
<feature type="transmembrane region" description="Helical" evidence="7">
    <location>
        <begin position="210"/>
        <end position="227"/>
    </location>
</feature>
<evidence type="ECO:0000256" key="3">
    <source>
        <dbReference type="ARBA" id="ARBA00022475"/>
    </source>
</evidence>
<dbReference type="SUPFAM" id="SSF103473">
    <property type="entry name" value="MFS general substrate transporter"/>
    <property type="match status" value="1"/>
</dbReference>
<dbReference type="GO" id="GO:0005886">
    <property type="term" value="C:plasma membrane"/>
    <property type="evidence" value="ECO:0007669"/>
    <property type="project" value="UniProtKB-SubCell"/>
</dbReference>
<feature type="transmembrane region" description="Helical" evidence="7">
    <location>
        <begin position="60"/>
        <end position="78"/>
    </location>
</feature>
<dbReference type="EMBL" id="RCWJ01000001">
    <property type="protein sequence ID" value="RLQ85797.1"/>
    <property type="molecule type" value="Genomic_DNA"/>
</dbReference>
<feature type="transmembrane region" description="Helical" evidence="7">
    <location>
        <begin position="342"/>
        <end position="359"/>
    </location>
</feature>
<comment type="caution">
    <text evidence="9">The sequence shown here is derived from an EMBL/GenBank/DDBJ whole genome shotgun (WGS) entry which is preliminary data.</text>
</comment>
<dbReference type="CDD" id="cd17321">
    <property type="entry name" value="MFS_MMR_MDR_like"/>
    <property type="match status" value="1"/>
</dbReference>
<evidence type="ECO:0000313" key="9">
    <source>
        <dbReference type="EMBL" id="RLQ85797.1"/>
    </source>
</evidence>
<dbReference type="InterPro" id="IPR011701">
    <property type="entry name" value="MFS"/>
</dbReference>
<evidence type="ECO:0000259" key="8">
    <source>
        <dbReference type="PROSITE" id="PS50850"/>
    </source>
</evidence>
<keyword evidence="2" id="KW-0813">Transport</keyword>
<evidence type="ECO:0000256" key="6">
    <source>
        <dbReference type="ARBA" id="ARBA00023136"/>
    </source>
</evidence>
<sequence>MTTTHSTTETASLGAKVGVRGWAALAVLMLPVLLVSVDNTVLNFALPAISEDLTPSGTQLLWMIDIYPLVLAGLLVSMGSLGDRVGRRRLLLIGSAGFGVVSIIAAFAPSIELLIGARAILGFFGAMLMPSTLSLIRNIFTDREQRRLAVAVWASGFAAGSALGPVIGGLLLEHLWWGSVFLIAVPVLVPLLLLAPFLVPESRDPHPGRLDPISIVLSLVTMFPLVYGIKHAATEGIDVISVLCIAGAVLAGVVFVRRQSRVETPMIDMALFRIPQFSGAIVVNLFSVIALVGGLFFVTQHLQLVLGLAPLAAGLALVPGLLTMIVAGLVIVPVAARVRPSIVIPVALSFSALGYGAIALTGGDITATGIALCFVALGLGIGSAETVSNELVLAHAPAAKAGAASAVSETAYELGAVLGTATLGTILTASYRNAVVVPENLSAEQSRAASETLGGAVSVAGELPADVGATLLESARVAFDSGVGLAAWVGFGFIVAAGAVGALALRNVRGGSETAQ</sequence>
<dbReference type="PANTHER" id="PTHR42718:SF47">
    <property type="entry name" value="METHYL VIOLOGEN RESISTANCE PROTEIN SMVA"/>
    <property type="match status" value="1"/>
</dbReference>
<evidence type="ECO:0000256" key="5">
    <source>
        <dbReference type="ARBA" id="ARBA00022989"/>
    </source>
</evidence>
<evidence type="ECO:0000313" key="10">
    <source>
        <dbReference type="Proteomes" id="UP000282460"/>
    </source>
</evidence>
<dbReference type="InterPro" id="IPR020846">
    <property type="entry name" value="MFS_dom"/>
</dbReference>
<feature type="transmembrane region" description="Helical" evidence="7">
    <location>
        <begin position="21"/>
        <end position="40"/>
    </location>
</feature>
<dbReference type="Proteomes" id="UP000282460">
    <property type="component" value="Unassembled WGS sequence"/>
</dbReference>
<keyword evidence="5 7" id="KW-1133">Transmembrane helix</keyword>
<proteinExistence type="predicted"/>
<dbReference type="AlphaFoldDB" id="A0A3L7J599"/>
<dbReference type="GO" id="GO:0022857">
    <property type="term" value="F:transmembrane transporter activity"/>
    <property type="evidence" value="ECO:0007669"/>
    <property type="project" value="InterPro"/>
</dbReference>
<dbReference type="Gene3D" id="1.20.1720.10">
    <property type="entry name" value="Multidrug resistance protein D"/>
    <property type="match status" value="1"/>
</dbReference>
<dbReference type="OrthoDB" id="9781469at2"/>
<gene>
    <name evidence="9" type="ORF">D9V28_02760</name>
</gene>
<feature type="transmembrane region" description="Helical" evidence="7">
    <location>
        <begin position="115"/>
        <end position="136"/>
    </location>
</feature>
<feature type="domain" description="Major facilitator superfamily (MFS) profile" evidence="8">
    <location>
        <begin position="24"/>
        <end position="510"/>
    </location>
</feature>
<comment type="subcellular location">
    <subcellularLocation>
        <location evidence="1">Cell membrane</location>
        <topology evidence="1">Multi-pass membrane protein</topology>
    </subcellularLocation>
</comment>
<feature type="transmembrane region" description="Helical" evidence="7">
    <location>
        <begin position="90"/>
        <end position="109"/>
    </location>
</feature>
<keyword evidence="4 7" id="KW-0812">Transmembrane</keyword>
<accession>A0A3L7J599</accession>
<feature type="transmembrane region" description="Helical" evidence="7">
    <location>
        <begin position="311"/>
        <end position="335"/>
    </location>
</feature>
<reference evidence="9 10" key="1">
    <citation type="submission" date="2018-10" db="EMBL/GenBank/DDBJ databases">
        <authorList>
            <person name="Li J."/>
        </authorList>
    </citation>
    <scope>NUCLEOTIDE SEQUENCE [LARGE SCALE GENOMIC DNA]</scope>
    <source>
        <strain evidence="9 10">ZD1-4</strain>
    </source>
</reference>
<name>A0A3L7J599_9MICO</name>
<feature type="transmembrane region" description="Helical" evidence="7">
    <location>
        <begin position="485"/>
        <end position="505"/>
    </location>
</feature>
<feature type="transmembrane region" description="Helical" evidence="7">
    <location>
        <begin position="176"/>
        <end position="198"/>
    </location>
</feature>
<protein>
    <submittedName>
        <fullName evidence="9">MFS transporter</fullName>
    </submittedName>
</protein>
<keyword evidence="3" id="KW-1003">Cell membrane</keyword>
<dbReference type="PROSITE" id="PS50850">
    <property type="entry name" value="MFS"/>
    <property type="match status" value="1"/>
</dbReference>
<feature type="transmembrane region" description="Helical" evidence="7">
    <location>
        <begin position="148"/>
        <end position="170"/>
    </location>
</feature>
<dbReference type="Pfam" id="PF07690">
    <property type="entry name" value="MFS_1"/>
    <property type="match status" value="1"/>
</dbReference>
<dbReference type="Gene3D" id="1.20.1250.20">
    <property type="entry name" value="MFS general substrate transporter like domains"/>
    <property type="match status" value="1"/>
</dbReference>